<sequence>MSIHSFRASWSWLHLALVLLLALSIGGCASVVDRDPVRINVVGMESLPGVGMEIRFGLKLRVQNPNDDAIDFDGVALELELNGKPFATGVSDAQGSVPRYGETVIVVPVTVSAISFVRQAMGMVEDEPADSVPYVLSGKLGGGLFRGMRFRDEGKLSLPGTGTPPKPN</sequence>
<organism evidence="2 3">
    <name type="scientific">Parazoarcus communis</name>
    <dbReference type="NCBI Taxonomy" id="41977"/>
    <lineage>
        <taxon>Bacteria</taxon>
        <taxon>Pseudomonadati</taxon>
        <taxon>Pseudomonadota</taxon>
        <taxon>Betaproteobacteria</taxon>
        <taxon>Rhodocyclales</taxon>
        <taxon>Zoogloeaceae</taxon>
        <taxon>Parazoarcus</taxon>
    </lineage>
</organism>
<dbReference type="Proteomes" id="UP000244930">
    <property type="component" value="Chromosome"/>
</dbReference>
<dbReference type="GO" id="GO:0009269">
    <property type="term" value="P:response to desiccation"/>
    <property type="evidence" value="ECO:0007669"/>
    <property type="project" value="InterPro"/>
</dbReference>
<feature type="domain" description="Water stress and hypersensitive response" evidence="1">
    <location>
        <begin position="39"/>
        <end position="159"/>
    </location>
</feature>
<gene>
    <name evidence="2" type="ORF">CEW83_01625</name>
</gene>
<evidence type="ECO:0000313" key="3">
    <source>
        <dbReference type="Proteomes" id="UP000244930"/>
    </source>
</evidence>
<protein>
    <submittedName>
        <fullName evidence="2">Water stress and hypersensitive response domain-containing protein</fullName>
    </submittedName>
</protein>
<name>A0A2U8GKM8_9RHOO</name>
<proteinExistence type="predicted"/>
<reference evidence="2 3" key="1">
    <citation type="submission" date="2017-06" db="EMBL/GenBank/DDBJ databases">
        <title>Azoarcus.</title>
        <authorList>
            <person name="Woo J.-H."/>
            <person name="Kim H.-S."/>
        </authorList>
    </citation>
    <scope>NUCLEOTIDE SEQUENCE [LARGE SCALE GENOMIC DNA]</scope>
    <source>
        <strain evidence="2 3">TSPY31</strain>
    </source>
</reference>
<dbReference type="AlphaFoldDB" id="A0A2U8GKM8"/>
<dbReference type="EMBL" id="CP022187">
    <property type="protein sequence ID" value="AWI74081.1"/>
    <property type="molecule type" value="Genomic_DNA"/>
</dbReference>
<evidence type="ECO:0000313" key="2">
    <source>
        <dbReference type="EMBL" id="AWI74081.1"/>
    </source>
</evidence>
<keyword evidence="3" id="KW-1185">Reference proteome</keyword>
<dbReference type="Pfam" id="PF03168">
    <property type="entry name" value="LEA_2"/>
    <property type="match status" value="1"/>
</dbReference>
<dbReference type="InterPro" id="IPR004864">
    <property type="entry name" value="LEA_2"/>
</dbReference>
<dbReference type="SUPFAM" id="SSF117070">
    <property type="entry name" value="LEA14-like"/>
    <property type="match status" value="1"/>
</dbReference>
<accession>A0A2U8GKM8</accession>
<dbReference type="Gene3D" id="2.60.40.1820">
    <property type="match status" value="1"/>
</dbReference>
<dbReference type="KEGG" id="acom:CEW83_01625"/>
<dbReference type="InterPro" id="IPR013990">
    <property type="entry name" value="WHy-dom"/>
</dbReference>
<dbReference type="RefSeq" id="WP_108947789.1">
    <property type="nucleotide sequence ID" value="NZ_CP022187.1"/>
</dbReference>
<dbReference type="PROSITE" id="PS51257">
    <property type="entry name" value="PROKAR_LIPOPROTEIN"/>
    <property type="match status" value="1"/>
</dbReference>
<evidence type="ECO:0000259" key="1">
    <source>
        <dbReference type="SMART" id="SM00769"/>
    </source>
</evidence>
<dbReference type="SMART" id="SM00769">
    <property type="entry name" value="WHy"/>
    <property type="match status" value="1"/>
</dbReference>